<keyword evidence="3" id="KW-0812">Transmembrane</keyword>
<dbReference type="Proteomes" id="UP000001867">
    <property type="component" value="Chromosome"/>
</dbReference>
<feature type="transmembrane region" description="Helical" evidence="3">
    <location>
        <begin position="20"/>
        <end position="36"/>
    </location>
</feature>
<sequence>MSMVLNESRAKDLIASPRVWMAVLLVLVAGIFWPGLRGPFIFDDFGTIVDNSAIHVEKLGWPELWRAATSFDPGGLLGARPLSMVSFALNYVGSGLDPWAYKLVGLLVHLINVVLVLLLTRRILNHLRVVPAAVALRISFFVALIWAVHPLQISSVLYVVQRMETLAASFMLGALLCYLQARERQIQGGCAWPWLVACLPLALLGVLAKESGVLVVAYGVLLEWGVLAFQARSLRVARFWKLLCIVAVITAVVGYLFVVAPAYWVDTYFGRDFGTYERLLSQLRILCMYLGQVFWPLPNALTFYYDDFQPSHGWLYPVSTLVSGVALLALLLVALGLRRKVPLFCLGIVWFFVSHMLTSNVVGLELIFEHRNYLALLGILWAIVAIAVHIRIESVVVRWAAVSAIVVLLSGASLIRSSVWGNRLLLATDMALENPRSARAANELGAIYLEMSDGYADSPFNDLAIGEFERSASLPGSSVISDQGLILAATQAGRLVPDAWWQRLIGKLQHQPIAPEVSGALFSLMNSRYKGFELDDGRLVEAFGVLFERATLPPNSYAQFGDYLLTHAGNPGLADWAFAKSVEESVGWPGYAQKVIDELERQGHTHQANVARDTARRLGIDVEHSDETQAQRPQ</sequence>
<feature type="transmembrane region" description="Helical" evidence="3">
    <location>
        <begin position="99"/>
        <end position="120"/>
    </location>
</feature>
<dbReference type="PANTHER" id="PTHR44227">
    <property type="match status" value="1"/>
</dbReference>
<feature type="transmembrane region" description="Helical" evidence="3">
    <location>
        <begin position="213"/>
        <end position="230"/>
    </location>
</feature>
<evidence type="ECO:0000256" key="1">
    <source>
        <dbReference type="ARBA" id="ARBA00022737"/>
    </source>
</evidence>
<dbReference type="HOGENOM" id="CLU_011615_3_0_6"/>
<reference evidence="4 5" key="1">
    <citation type="submission" date="2008-06" db="EMBL/GenBank/DDBJ databases">
        <title>Complete sequence of Stenotrophomonas maltophilia R551-3.</title>
        <authorList>
            <consortium name="US DOE Joint Genome Institute"/>
            <person name="Lucas S."/>
            <person name="Copeland A."/>
            <person name="Lapidus A."/>
            <person name="Glavina del Rio T."/>
            <person name="Dalin E."/>
            <person name="Tice H."/>
            <person name="Pitluck S."/>
            <person name="Chain P."/>
            <person name="Malfatti S."/>
            <person name="Shin M."/>
            <person name="Vergez L."/>
            <person name="Lang D."/>
            <person name="Schmutz J."/>
            <person name="Larimer F."/>
            <person name="Land M."/>
            <person name="Hauser L."/>
            <person name="Kyrpides N."/>
            <person name="Mikhailova N."/>
            <person name="Taghavi S."/>
            <person name="Monchy S."/>
            <person name="Newman L."/>
            <person name="Vangronsveld J."/>
            <person name="van der Lelie D."/>
            <person name="Richardson P."/>
        </authorList>
    </citation>
    <scope>NUCLEOTIDE SEQUENCE [LARGE SCALE GENOMIC DNA]</scope>
    <source>
        <strain evidence="4 5">R551-3</strain>
    </source>
</reference>
<feature type="transmembrane region" description="Helical" evidence="3">
    <location>
        <begin position="396"/>
        <end position="415"/>
    </location>
</feature>
<keyword evidence="2" id="KW-0802">TPR repeat</keyword>
<accession>B4ST82</accession>
<dbReference type="PANTHER" id="PTHR44227:SF3">
    <property type="entry name" value="PROTEIN O-MANNOSYL-TRANSFERASE TMTC4"/>
    <property type="match status" value="1"/>
</dbReference>
<keyword evidence="3" id="KW-1133">Transmembrane helix</keyword>
<dbReference type="EMBL" id="CP001111">
    <property type="protein sequence ID" value="ACF52873.1"/>
    <property type="molecule type" value="Genomic_DNA"/>
</dbReference>
<feature type="transmembrane region" description="Helical" evidence="3">
    <location>
        <begin position="341"/>
        <end position="361"/>
    </location>
</feature>
<protein>
    <recommendedName>
        <fullName evidence="6">Transmembrane protein</fullName>
    </recommendedName>
</protein>
<dbReference type="STRING" id="391008.Smal_3174"/>
<feature type="transmembrane region" description="Helical" evidence="3">
    <location>
        <begin position="159"/>
        <end position="179"/>
    </location>
</feature>
<keyword evidence="1" id="KW-0677">Repeat</keyword>
<feature type="transmembrane region" description="Helical" evidence="3">
    <location>
        <begin position="373"/>
        <end position="390"/>
    </location>
</feature>
<feature type="transmembrane region" description="Helical" evidence="3">
    <location>
        <begin position="242"/>
        <end position="263"/>
    </location>
</feature>
<dbReference type="RefSeq" id="WP_012511936.1">
    <property type="nucleotide sequence ID" value="NC_011071.1"/>
</dbReference>
<dbReference type="OrthoDB" id="8566379at2"/>
<dbReference type="KEGG" id="smt:Smal_3174"/>
<evidence type="ECO:0000313" key="5">
    <source>
        <dbReference type="Proteomes" id="UP000001867"/>
    </source>
</evidence>
<keyword evidence="3" id="KW-0472">Membrane</keyword>
<gene>
    <name evidence="4" type="ordered locus">Smal_3174</name>
</gene>
<evidence type="ECO:0008006" key="6">
    <source>
        <dbReference type="Google" id="ProtNLM"/>
    </source>
</evidence>
<feature type="transmembrane region" description="Helical" evidence="3">
    <location>
        <begin position="191"/>
        <end position="207"/>
    </location>
</feature>
<dbReference type="eggNOG" id="COG0457">
    <property type="taxonomic scope" value="Bacteria"/>
</dbReference>
<feature type="transmembrane region" description="Helical" evidence="3">
    <location>
        <begin position="314"/>
        <end position="335"/>
    </location>
</feature>
<organism evidence="4 5">
    <name type="scientific">Stenotrophomonas maltophilia (strain R551-3)</name>
    <dbReference type="NCBI Taxonomy" id="391008"/>
    <lineage>
        <taxon>Bacteria</taxon>
        <taxon>Pseudomonadati</taxon>
        <taxon>Pseudomonadota</taxon>
        <taxon>Gammaproteobacteria</taxon>
        <taxon>Lysobacterales</taxon>
        <taxon>Lysobacteraceae</taxon>
        <taxon>Stenotrophomonas</taxon>
        <taxon>Stenotrophomonas maltophilia group</taxon>
    </lineage>
</organism>
<feature type="transmembrane region" description="Helical" evidence="3">
    <location>
        <begin position="127"/>
        <end position="147"/>
    </location>
</feature>
<evidence type="ECO:0000313" key="4">
    <source>
        <dbReference type="EMBL" id="ACF52873.1"/>
    </source>
</evidence>
<proteinExistence type="predicted"/>
<dbReference type="AlphaFoldDB" id="B4ST82"/>
<evidence type="ECO:0000256" key="2">
    <source>
        <dbReference type="ARBA" id="ARBA00022803"/>
    </source>
</evidence>
<dbReference type="InterPro" id="IPR052346">
    <property type="entry name" value="O-mannosyl-transferase_TMTC"/>
</dbReference>
<evidence type="ECO:0000256" key="3">
    <source>
        <dbReference type="SAM" id="Phobius"/>
    </source>
</evidence>
<name>B4ST82_STRM5</name>